<dbReference type="EMBL" id="JAFNEN010000158">
    <property type="protein sequence ID" value="KAG8191495.1"/>
    <property type="molecule type" value="Genomic_DNA"/>
</dbReference>
<feature type="compositionally biased region" description="Basic and acidic residues" evidence="1">
    <location>
        <begin position="69"/>
        <end position="86"/>
    </location>
</feature>
<accession>A0AAV6V6E8</accession>
<name>A0AAV6V6E8_9ARAC</name>
<evidence type="ECO:0000256" key="1">
    <source>
        <dbReference type="SAM" id="MobiDB-lite"/>
    </source>
</evidence>
<keyword evidence="3" id="KW-1185">Reference proteome</keyword>
<proteinExistence type="predicted"/>
<feature type="compositionally biased region" description="Polar residues" evidence="1">
    <location>
        <begin position="48"/>
        <end position="67"/>
    </location>
</feature>
<dbReference type="AlphaFoldDB" id="A0AAV6V6E8"/>
<dbReference type="Proteomes" id="UP000827092">
    <property type="component" value="Unassembled WGS sequence"/>
</dbReference>
<protein>
    <submittedName>
        <fullName evidence="2">Uncharacterized protein</fullName>
    </submittedName>
</protein>
<feature type="region of interest" description="Disordered" evidence="1">
    <location>
        <begin position="48"/>
        <end position="87"/>
    </location>
</feature>
<evidence type="ECO:0000313" key="3">
    <source>
        <dbReference type="Proteomes" id="UP000827092"/>
    </source>
</evidence>
<reference evidence="2 3" key="1">
    <citation type="journal article" date="2022" name="Nat. Ecol. Evol.">
        <title>A masculinizing supergene underlies an exaggerated male reproductive morph in a spider.</title>
        <authorList>
            <person name="Hendrickx F."/>
            <person name="De Corte Z."/>
            <person name="Sonet G."/>
            <person name="Van Belleghem S.M."/>
            <person name="Kostlbacher S."/>
            <person name="Vangestel C."/>
        </authorList>
    </citation>
    <scope>NUCLEOTIDE SEQUENCE [LARGE SCALE GENOMIC DNA]</scope>
    <source>
        <strain evidence="2">W744_W776</strain>
    </source>
</reference>
<comment type="caution">
    <text evidence="2">The sequence shown here is derived from an EMBL/GenBank/DDBJ whole genome shotgun (WGS) entry which is preliminary data.</text>
</comment>
<sequence>MLLHLDVNKCSLLQSKGHIYHIKRYQTLPRDKVNFHFLSTQTFFITQQMGSTKPSTTSQKKNSSSRDANGVEHNKGLTETNPEKRNGWPLVTQSALYFLTKTSPLGCQKKKVIVLF</sequence>
<organism evidence="2 3">
    <name type="scientific">Oedothorax gibbosus</name>
    <dbReference type="NCBI Taxonomy" id="931172"/>
    <lineage>
        <taxon>Eukaryota</taxon>
        <taxon>Metazoa</taxon>
        <taxon>Ecdysozoa</taxon>
        <taxon>Arthropoda</taxon>
        <taxon>Chelicerata</taxon>
        <taxon>Arachnida</taxon>
        <taxon>Araneae</taxon>
        <taxon>Araneomorphae</taxon>
        <taxon>Entelegynae</taxon>
        <taxon>Araneoidea</taxon>
        <taxon>Linyphiidae</taxon>
        <taxon>Erigoninae</taxon>
        <taxon>Oedothorax</taxon>
    </lineage>
</organism>
<evidence type="ECO:0000313" key="2">
    <source>
        <dbReference type="EMBL" id="KAG8191495.1"/>
    </source>
</evidence>
<gene>
    <name evidence="2" type="ORF">JTE90_019559</name>
</gene>